<protein>
    <recommendedName>
        <fullName evidence="4">Alanine racemase</fullName>
        <ecNumber evidence="4">5.1.1.1</ecNumber>
    </recommendedName>
</protein>
<dbReference type="InterPro" id="IPR001608">
    <property type="entry name" value="Ala_racemase_N"/>
</dbReference>
<feature type="binding site" evidence="4">
    <location>
        <position position="314"/>
    </location>
    <ligand>
        <name>substrate</name>
    </ligand>
</feature>
<dbReference type="InterPro" id="IPR020622">
    <property type="entry name" value="Ala_racemase_pyridoxalP-BS"/>
</dbReference>
<reference evidence="6 7" key="1">
    <citation type="submission" date="2024-03" db="EMBL/GenBank/DDBJ databases">
        <title>Human intestinal bacterial collection.</title>
        <authorList>
            <person name="Pauvert C."/>
            <person name="Hitch T.C.A."/>
            <person name="Clavel T."/>
        </authorList>
    </citation>
    <scope>NUCLEOTIDE SEQUENCE [LARGE SCALE GENOMIC DNA]</scope>
    <source>
        <strain evidence="6 7">CLA-AA-H255</strain>
    </source>
</reference>
<dbReference type="NCBIfam" id="TIGR00492">
    <property type="entry name" value="alr"/>
    <property type="match status" value="1"/>
</dbReference>
<comment type="function">
    <text evidence="4">Catalyzes the interconversion of L-alanine and D-alanine. May also act on other amino acids.</text>
</comment>
<dbReference type="InterPro" id="IPR000821">
    <property type="entry name" value="Ala_racemase"/>
</dbReference>
<comment type="pathway">
    <text evidence="4">Amino-acid biosynthesis; D-alanine biosynthesis; D-alanine from L-alanine: step 1/1.</text>
</comment>
<evidence type="ECO:0000256" key="1">
    <source>
        <dbReference type="ARBA" id="ARBA00001933"/>
    </source>
</evidence>
<feature type="modified residue" description="N6-(pyridoxal phosphate)lysine" evidence="4">
    <location>
        <position position="38"/>
    </location>
</feature>
<dbReference type="PRINTS" id="PR00992">
    <property type="entry name" value="ALARACEMASE"/>
</dbReference>
<proteinExistence type="inferred from homology"/>
<dbReference type="InterPro" id="IPR011079">
    <property type="entry name" value="Ala_racemase_C"/>
</dbReference>
<comment type="similarity">
    <text evidence="4">Belongs to the alanine racemase family.</text>
</comment>
<dbReference type="EC" id="5.1.1.1" evidence="4"/>
<organism evidence="6 7">
    <name type="scientific">[Lactobacillus] rogosae</name>
    <dbReference type="NCBI Taxonomy" id="706562"/>
    <lineage>
        <taxon>Bacteria</taxon>
        <taxon>Bacillati</taxon>
        <taxon>Bacillota</taxon>
        <taxon>Clostridia</taxon>
        <taxon>Lachnospirales</taxon>
        <taxon>Lachnospiraceae</taxon>
        <taxon>Lachnospira</taxon>
    </lineage>
</organism>
<feature type="active site" description="Proton acceptor; specific for D-alanine" evidence="4">
    <location>
        <position position="38"/>
    </location>
</feature>
<dbReference type="EMBL" id="JBBMER010000002">
    <property type="protein sequence ID" value="MEQ2378979.1"/>
    <property type="molecule type" value="Genomic_DNA"/>
</dbReference>
<comment type="cofactor">
    <cofactor evidence="1 4">
        <name>pyridoxal 5'-phosphate</name>
        <dbReference type="ChEBI" id="CHEBI:597326"/>
    </cofactor>
</comment>
<dbReference type="SMART" id="SM01005">
    <property type="entry name" value="Ala_racemase_C"/>
    <property type="match status" value="1"/>
</dbReference>
<sequence>MSKYYRVYADVDLDAIRANCIELMSKTEPSTKALAVVKADGYGHGDVAVSKAVRDLVYGYAVATLDEAVNLRENGINKPILILGYVEPEEYEALVKNEIDATVFDYETAKALNDVALRLGKVAFCHIKVDTGMRRIGLEPDESGVEIVKKIKNLKALNARGLFTHLATADEKDKTAALRQIAKYDAFDDALKKEGISFEIKHVSNSAAIIDMPQANHGMVRLGIALYGMYPSDEVDKSAVALKPALQLKSHVAMVKTVPAGEKIGYGGTFETKRETVLATVTVGYGDGYPRSLSSKGYVLINGKKAPITGRVCMDQMMVDVTDIGPVNRGDVVTLVGKDKDAEITVEEIAALAGTFNYEFVCDLGKRIPRNYYLNGQYIGSHDYFHENWKLITD</sequence>
<dbReference type="Proteomes" id="UP001442364">
    <property type="component" value="Unassembled WGS sequence"/>
</dbReference>
<keyword evidence="7" id="KW-1185">Reference proteome</keyword>
<dbReference type="RefSeq" id="WP_022502648.1">
    <property type="nucleotide sequence ID" value="NZ_DAWCMB010000024.1"/>
</dbReference>
<dbReference type="HAMAP" id="MF_01201">
    <property type="entry name" value="Ala_racemase"/>
    <property type="match status" value="1"/>
</dbReference>
<comment type="catalytic activity">
    <reaction evidence="4">
        <text>L-alanine = D-alanine</text>
        <dbReference type="Rhea" id="RHEA:20249"/>
        <dbReference type="ChEBI" id="CHEBI:57416"/>
        <dbReference type="ChEBI" id="CHEBI:57972"/>
        <dbReference type="EC" id="5.1.1.1"/>
    </reaction>
</comment>
<keyword evidence="2 4" id="KW-0663">Pyridoxal phosphate</keyword>
<gene>
    <name evidence="6" type="primary">alr</name>
    <name evidence="6" type="ORF">WMO14_03640</name>
</gene>
<evidence type="ECO:0000256" key="4">
    <source>
        <dbReference type="HAMAP-Rule" id="MF_01201"/>
    </source>
</evidence>
<dbReference type="Gene3D" id="2.40.37.10">
    <property type="entry name" value="Lyase, Ornithine Decarboxylase, Chain A, domain 1"/>
    <property type="match status" value="1"/>
</dbReference>
<dbReference type="SUPFAM" id="SSF50621">
    <property type="entry name" value="Alanine racemase C-terminal domain-like"/>
    <property type="match status" value="1"/>
</dbReference>
<keyword evidence="3 4" id="KW-0413">Isomerase</keyword>
<feature type="binding site" evidence="4">
    <location>
        <position position="135"/>
    </location>
    <ligand>
        <name>substrate</name>
    </ligand>
</feature>
<dbReference type="CDD" id="cd00430">
    <property type="entry name" value="PLPDE_III_AR"/>
    <property type="match status" value="1"/>
</dbReference>
<evidence type="ECO:0000313" key="7">
    <source>
        <dbReference type="Proteomes" id="UP001442364"/>
    </source>
</evidence>
<feature type="domain" description="Alanine racemase C-terminal" evidence="5">
    <location>
        <begin position="245"/>
        <end position="373"/>
    </location>
</feature>
<dbReference type="InterPro" id="IPR009006">
    <property type="entry name" value="Ala_racemase/Decarboxylase_C"/>
</dbReference>
<evidence type="ECO:0000259" key="5">
    <source>
        <dbReference type="SMART" id="SM01005"/>
    </source>
</evidence>
<dbReference type="GO" id="GO:0008784">
    <property type="term" value="F:alanine racemase activity"/>
    <property type="evidence" value="ECO:0007669"/>
    <property type="project" value="UniProtKB-EC"/>
</dbReference>
<evidence type="ECO:0000313" key="6">
    <source>
        <dbReference type="EMBL" id="MEQ2378979.1"/>
    </source>
</evidence>
<accession>A0ABV1BVU4</accession>
<dbReference type="InterPro" id="IPR029066">
    <property type="entry name" value="PLP-binding_barrel"/>
</dbReference>
<dbReference type="SUPFAM" id="SSF51419">
    <property type="entry name" value="PLP-binding barrel"/>
    <property type="match status" value="1"/>
</dbReference>
<dbReference type="PANTHER" id="PTHR30511">
    <property type="entry name" value="ALANINE RACEMASE"/>
    <property type="match status" value="1"/>
</dbReference>
<evidence type="ECO:0000256" key="2">
    <source>
        <dbReference type="ARBA" id="ARBA00022898"/>
    </source>
</evidence>
<name>A0ABV1BVU4_9FIRM</name>
<evidence type="ECO:0000256" key="3">
    <source>
        <dbReference type="ARBA" id="ARBA00023235"/>
    </source>
</evidence>
<dbReference type="PROSITE" id="PS00395">
    <property type="entry name" value="ALANINE_RACEMASE"/>
    <property type="match status" value="1"/>
</dbReference>
<dbReference type="PANTHER" id="PTHR30511:SF0">
    <property type="entry name" value="ALANINE RACEMASE, CATABOLIC-RELATED"/>
    <property type="match status" value="1"/>
</dbReference>
<feature type="active site" description="Proton acceptor; specific for L-alanine" evidence="4">
    <location>
        <position position="266"/>
    </location>
</feature>
<dbReference type="Pfam" id="PF00842">
    <property type="entry name" value="Ala_racemase_C"/>
    <property type="match status" value="1"/>
</dbReference>
<dbReference type="Gene3D" id="3.20.20.10">
    <property type="entry name" value="Alanine racemase"/>
    <property type="match status" value="1"/>
</dbReference>
<dbReference type="Pfam" id="PF01168">
    <property type="entry name" value="Ala_racemase_N"/>
    <property type="match status" value="1"/>
</dbReference>
<comment type="caution">
    <text evidence="6">The sequence shown here is derived from an EMBL/GenBank/DDBJ whole genome shotgun (WGS) entry which is preliminary data.</text>
</comment>